<comment type="subcellular location">
    <subcellularLocation>
        <location evidence="3">Endosome</location>
        <location evidence="3">Multivesicular body membrane</location>
        <topology evidence="3">Single-pass type II membrane protein</topology>
    </subcellularLocation>
    <subcellularLocation>
        <location evidence="2">Prevacuolar compartment membrane</location>
        <topology evidence="2">Single-pass type II membrane protein</topology>
    </subcellularLocation>
</comment>
<gene>
    <name evidence="21" type="ORF">C1645_815304</name>
</gene>
<evidence type="ECO:0000256" key="13">
    <source>
        <dbReference type="ARBA" id="ARBA00023006"/>
    </source>
</evidence>
<dbReference type="InterPro" id="IPR002921">
    <property type="entry name" value="Fungal_lipase-type"/>
</dbReference>
<comment type="subunit">
    <text evidence="5">Binds to both phosphatidylinositol (PI) and phosphatidylinositol 3,5-bisphosphate (PIP2).</text>
</comment>
<reference evidence="21 22" key="1">
    <citation type="submission" date="2018-06" db="EMBL/GenBank/DDBJ databases">
        <title>Comparative genomics reveals the genomic features of Rhizophagus irregularis, R. cerebriforme, R. diaphanum and Gigaspora rosea, and their symbiotic lifestyle signature.</title>
        <authorList>
            <person name="Morin E."/>
            <person name="San Clemente H."/>
            <person name="Chen E.C.H."/>
            <person name="De La Providencia I."/>
            <person name="Hainaut M."/>
            <person name="Kuo A."/>
            <person name="Kohler A."/>
            <person name="Murat C."/>
            <person name="Tang N."/>
            <person name="Roy S."/>
            <person name="Loubradou J."/>
            <person name="Henrissat B."/>
            <person name="Grigoriev I.V."/>
            <person name="Corradi N."/>
            <person name="Roux C."/>
            <person name="Martin F.M."/>
        </authorList>
    </citation>
    <scope>NUCLEOTIDE SEQUENCE [LARGE SCALE GENOMIC DNA]</scope>
    <source>
        <strain evidence="21 22">DAOM 227022</strain>
    </source>
</reference>
<evidence type="ECO:0000256" key="9">
    <source>
        <dbReference type="ARBA" id="ARBA00022801"/>
    </source>
</evidence>
<dbReference type="GO" id="GO:0034727">
    <property type="term" value="P:piecemeal microautophagy of the nucleus"/>
    <property type="evidence" value="ECO:0007669"/>
    <property type="project" value="TreeGrafter"/>
</dbReference>
<dbReference type="PANTHER" id="PTHR47175">
    <property type="entry name" value="LIPASE ATG15-RELATED"/>
    <property type="match status" value="1"/>
</dbReference>
<dbReference type="InterPro" id="IPR050805">
    <property type="entry name" value="ATG15_Lipase"/>
</dbReference>
<evidence type="ECO:0000256" key="1">
    <source>
        <dbReference type="ARBA" id="ARBA00001024"/>
    </source>
</evidence>
<comment type="function">
    <text evidence="17">Lipase which is essential for lysis of subvacuolar cytoplasm to vacuole targeted bodies and intravacuolar autophagic bodies. Involved in the lysis of intravacuolar multivesicular body (MVB) vesicles. The intravacuolar membrane disintegration by ATG15 is critical to life span extension.</text>
</comment>
<keyword evidence="22" id="KW-1185">Reference proteome</keyword>
<keyword evidence="9 21" id="KW-0378">Hydrolase</keyword>
<evidence type="ECO:0000256" key="6">
    <source>
        <dbReference type="ARBA" id="ARBA00013279"/>
    </source>
</evidence>
<keyword evidence="13" id="KW-0072">Autophagy</keyword>
<keyword evidence="19" id="KW-0732">Signal</keyword>
<keyword evidence="14" id="KW-0443">Lipid metabolism</keyword>
<evidence type="ECO:0000256" key="15">
    <source>
        <dbReference type="ARBA" id="ARBA00023136"/>
    </source>
</evidence>
<feature type="domain" description="Fungal lipase-type" evidence="20">
    <location>
        <begin position="261"/>
        <end position="294"/>
    </location>
</feature>
<evidence type="ECO:0000313" key="21">
    <source>
        <dbReference type="EMBL" id="RIA96439.1"/>
    </source>
</evidence>
<protein>
    <recommendedName>
        <fullName evidence="6">triacylglycerol lipase</fullName>
        <ecNumber evidence="6">3.1.1.3</ecNumber>
    </recommendedName>
    <alternativeName>
        <fullName evidence="18">Autophagy-related protein 15</fullName>
    </alternativeName>
</protein>
<name>A0A397TGF0_9GLOM</name>
<dbReference type="GO" id="GO:0004620">
    <property type="term" value="F:phospholipase activity"/>
    <property type="evidence" value="ECO:0007669"/>
    <property type="project" value="TreeGrafter"/>
</dbReference>
<feature type="chain" id="PRO_5017308268" description="triacylglycerol lipase" evidence="19">
    <location>
        <begin position="23"/>
        <end position="423"/>
    </location>
</feature>
<comment type="caution">
    <text evidence="21">The sequence shown here is derived from an EMBL/GenBank/DDBJ whole genome shotgun (WGS) entry which is preliminary data.</text>
</comment>
<keyword evidence="11" id="KW-0735">Signal-anchor</keyword>
<dbReference type="GO" id="GO:0006660">
    <property type="term" value="P:phosphatidylserine catabolic process"/>
    <property type="evidence" value="ECO:0007669"/>
    <property type="project" value="TreeGrafter"/>
</dbReference>
<evidence type="ECO:0000256" key="4">
    <source>
        <dbReference type="ARBA" id="ARBA00010701"/>
    </source>
</evidence>
<dbReference type="OrthoDB" id="58570at2759"/>
<organism evidence="21 22">
    <name type="scientific">Glomus cerebriforme</name>
    <dbReference type="NCBI Taxonomy" id="658196"/>
    <lineage>
        <taxon>Eukaryota</taxon>
        <taxon>Fungi</taxon>
        <taxon>Fungi incertae sedis</taxon>
        <taxon>Mucoromycota</taxon>
        <taxon>Glomeromycotina</taxon>
        <taxon>Glomeromycetes</taxon>
        <taxon>Glomerales</taxon>
        <taxon>Glomeraceae</taxon>
        <taxon>Glomus</taxon>
    </lineage>
</organism>
<evidence type="ECO:0000256" key="10">
    <source>
        <dbReference type="ARBA" id="ARBA00022963"/>
    </source>
</evidence>
<evidence type="ECO:0000256" key="16">
    <source>
        <dbReference type="ARBA" id="ARBA00023180"/>
    </source>
</evidence>
<dbReference type="AlphaFoldDB" id="A0A397TGF0"/>
<evidence type="ECO:0000256" key="17">
    <source>
        <dbReference type="ARBA" id="ARBA00024663"/>
    </source>
</evidence>
<dbReference type="InterPro" id="IPR029058">
    <property type="entry name" value="AB_hydrolase_fold"/>
</dbReference>
<evidence type="ECO:0000256" key="18">
    <source>
        <dbReference type="ARBA" id="ARBA00029828"/>
    </source>
</evidence>
<comment type="catalytic activity">
    <reaction evidence="1">
        <text>a triacylglycerol + H2O = a diacylglycerol + a fatty acid + H(+)</text>
        <dbReference type="Rhea" id="RHEA:12044"/>
        <dbReference type="ChEBI" id="CHEBI:15377"/>
        <dbReference type="ChEBI" id="CHEBI:15378"/>
        <dbReference type="ChEBI" id="CHEBI:17855"/>
        <dbReference type="ChEBI" id="CHEBI:18035"/>
        <dbReference type="ChEBI" id="CHEBI:28868"/>
        <dbReference type="EC" id="3.1.1.3"/>
    </reaction>
</comment>
<evidence type="ECO:0000256" key="8">
    <source>
        <dbReference type="ARBA" id="ARBA00022753"/>
    </source>
</evidence>
<dbReference type="Proteomes" id="UP000265703">
    <property type="component" value="Unassembled WGS sequence"/>
</dbReference>
<evidence type="ECO:0000256" key="3">
    <source>
        <dbReference type="ARBA" id="ARBA00004343"/>
    </source>
</evidence>
<dbReference type="GO" id="GO:0005775">
    <property type="term" value="C:vacuolar lumen"/>
    <property type="evidence" value="ECO:0007669"/>
    <property type="project" value="TreeGrafter"/>
</dbReference>
<dbReference type="SUPFAM" id="SSF53474">
    <property type="entry name" value="alpha/beta-Hydrolases"/>
    <property type="match status" value="1"/>
</dbReference>
<keyword evidence="16" id="KW-0325">Glycoprotein</keyword>
<dbReference type="Pfam" id="PF01764">
    <property type="entry name" value="Lipase_3"/>
    <property type="match status" value="1"/>
</dbReference>
<dbReference type="CDD" id="cd00519">
    <property type="entry name" value="Lipase_3"/>
    <property type="match status" value="1"/>
</dbReference>
<keyword evidence="15" id="KW-0472">Membrane</keyword>
<evidence type="ECO:0000256" key="12">
    <source>
        <dbReference type="ARBA" id="ARBA00022989"/>
    </source>
</evidence>
<keyword evidence="10" id="KW-0442">Lipid degradation</keyword>
<dbReference type="GO" id="GO:0046461">
    <property type="term" value="P:neutral lipid catabolic process"/>
    <property type="evidence" value="ECO:0007669"/>
    <property type="project" value="TreeGrafter"/>
</dbReference>
<keyword evidence="7" id="KW-0812">Transmembrane</keyword>
<evidence type="ECO:0000256" key="5">
    <source>
        <dbReference type="ARBA" id="ARBA00011137"/>
    </source>
</evidence>
<evidence type="ECO:0000313" key="22">
    <source>
        <dbReference type="Proteomes" id="UP000265703"/>
    </source>
</evidence>
<feature type="signal peptide" evidence="19">
    <location>
        <begin position="1"/>
        <end position="22"/>
    </location>
</feature>
<dbReference type="PANTHER" id="PTHR47175:SF2">
    <property type="entry name" value="LIPASE ATG15-RELATED"/>
    <property type="match status" value="1"/>
</dbReference>
<evidence type="ECO:0000259" key="20">
    <source>
        <dbReference type="Pfam" id="PF01764"/>
    </source>
</evidence>
<dbReference type="GO" id="GO:0004806">
    <property type="term" value="F:triacylglycerol lipase activity"/>
    <property type="evidence" value="ECO:0007669"/>
    <property type="project" value="UniProtKB-EC"/>
</dbReference>
<dbReference type="Gene3D" id="3.40.50.1820">
    <property type="entry name" value="alpha/beta hydrolase"/>
    <property type="match status" value="1"/>
</dbReference>
<keyword evidence="12" id="KW-1133">Transmembrane helix</keyword>
<keyword evidence="8" id="KW-0967">Endosome</keyword>
<proteinExistence type="inferred from homology"/>
<dbReference type="EMBL" id="QKYT01000044">
    <property type="protein sequence ID" value="RIA96439.1"/>
    <property type="molecule type" value="Genomic_DNA"/>
</dbReference>
<dbReference type="GO" id="GO:0032585">
    <property type="term" value="C:multivesicular body membrane"/>
    <property type="evidence" value="ECO:0007669"/>
    <property type="project" value="UniProtKB-SubCell"/>
</dbReference>
<comment type="similarity">
    <text evidence="4">Belongs to the AB hydrolase superfamily. Lipase family.</text>
</comment>
<dbReference type="STRING" id="658196.A0A397TGF0"/>
<sequence length="423" mass="48226">MREKALFTFYFLFSHYILISFAQQIPLVSNNNEFQRQDILNFSPPSAQYQQTQTNIKHFKLKHILHHGATPSTKHFFRQLNINDIEKDQFHTSAITFNEHAINSIIVDNSGGIEEINVEGLHIREVPNSKDKTTVLSMAKMSYDAYIELELLKDHWIDLGDWDTLPFGWKDVGIRGYVFSDSENKTAIIAIKGTSLSYLPYGGGKISKNDKFNDNLMFSCCCAKIDITWKGVCGCYKNGWNCDNTCLHRESNIEDSYYIAAKEIFKKVKEDYPDSDIWLTGHSLGGSLASLLALNNSLPAFAFQTPGELLYAKRLGLITAHSHKLPIYHFGHTADPIFMGVCNGRTSICYHWGFAMETKCHVGSSCVYDTKSKLGWKSDIRSHGIIPFIEVIDKWYDITKGEEHVANCIKEENCKDCQHWNFV</sequence>
<dbReference type="EC" id="3.1.1.3" evidence="6"/>
<evidence type="ECO:0000256" key="14">
    <source>
        <dbReference type="ARBA" id="ARBA00023098"/>
    </source>
</evidence>
<evidence type="ECO:0000256" key="7">
    <source>
        <dbReference type="ARBA" id="ARBA00022692"/>
    </source>
</evidence>
<evidence type="ECO:0000256" key="11">
    <source>
        <dbReference type="ARBA" id="ARBA00022968"/>
    </source>
</evidence>
<evidence type="ECO:0000256" key="2">
    <source>
        <dbReference type="ARBA" id="ARBA00004270"/>
    </source>
</evidence>
<accession>A0A397TGF0</accession>
<evidence type="ECO:0000256" key="19">
    <source>
        <dbReference type="SAM" id="SignalP"/>
    </source>
</evidence>
<dbReference type="GO" id="GO:0034496">
    <property type="term" value="P:multivesicular body membrane disassembly"/>
    <property type="evidence" value="ECO:0007669"/>
    <property type="project" value="TreeGrafter"/>
</dbReference>